<feature type="transmembrane region" description="Helical" evidence="9">
    <location>
        <begin position="184"/>
        <end position="211"/>
    </location>
</feature>
<sequence>MSGARGLGAALLLLLGGLALLGPSLLPDPALQDLRSALQPPGTTWWLGTDHLGRSVLARAAHALRFSLTLAATAVGIAVLLGTGLGLLAASLGGLADRALAALGDATLALPGLLLVMVVVAFAPGEILPLSGGVALAQWVHFFRVARAEARRVLALPHAEAARVLGFGPDYVLRRLVLPELRPILLTLVGFGLGTAVLQVAALSFVGVGVRPPTPELGSMTTELLPYLPEAPVQALVPAVLVAMLVLGFQLLSADEGQKP</sequence>
<comment type="caution">
    <text evidence="11">The sequence shown here is derived from an EMBL/GenBank/DDBJ whole genome shotgun (WGS) entry which is preliminary data.</text>
</comment>
<keyword evidence="8 9" id="KW-0472">Membrane</keyword>
<organism evidence="11 12">
    <name type="scientific">Sabulicella glaciei</name>
    <dbReference type="NCBI Taxonomy" id="2984948"/>
    <lineage>
        <taxon>Bacteria</taxon>
        <taxon>Pseudomonadati</taxon>
        <taxon>Pseudomonadota</taxon>
        <taxon>Alphaproteobacteria</taxon>
        <taxon>Acetobacterales</taxon>
        <taxon>Acetobacteraceae</taxon>
        <taxon>Sabulicella</taxon>
    </lineage>
</organism>
<comment type="subcellular location">
    <subcellularLocation>
        <location evidence="1 9">Cell membrane</location>
        <topology evidence="1 9">Multi-pass membrane protein</topology>
    </subcellularLocation>
</comment>
<evidence type="ECO:0000256" key="1">
    <source>
        <dbReference type="ARBA" id="ARBA00004651"/>
    </source>
</evidence>
<dbReference type="Proteomes" id="UP001526430">
    <property type="component" value="Unassembled WGS sequence"/>
</dbReference>
<evidence type="ECO:0000256" key="7">
    <source>
        <dbReference type="ARBA" id="ARBA00022989"/>
    </source>
</evidence>
<reference evidence="11 12" key="1">
    <citation type="submission" date="2022-10" db="EMBL/GenBank/DDBJ databases">
        <title>Roseococcus glaciei nov., sp. nov., isolated from glacier.</title>
        <authorList>
            <person name="Liu Q."/>
            <person name="Xin Y.-H."/>
        </authorList>
    </citation>
    <scope>NUCLEOTIDE SEQUENCE [LARGE SCALE GENOMIC DNA]</scope>
    <source>
        <strain evidence="11 12">MDT2-1-1</strain>
    </source>
</reference>
<dbReference type="InterPro" id="IPR050366">
    <property type="entry name" value="BP-dependent_transpt_permease"/>
</dbReference>
<protein>
    <submittedName>
        <fullName evidence="11">ABC transporter permease</fullName>
    </submittedName>
</protein>
<keyword evidence="2 9" id="KW-0813">Transport</keyword>
<feature type="transmembrane region" description="Helical" evidence="9">
    <location>
        <begin position="231"/>
        <end position="252"/>
    </location>
</feature>
<evidence type="ECO:0000256" key="6">
    <source>
        <dbReference type="ARBA" id="ARBA00022927"/>
    </source>
</evidence>
<dbReference type="Gene3D" id="1.10.3720.10">
    <property type="entry name" value="MetI-like"/>
    <property type="match status" value="1"/>
</dbReference>
<evidence type="ECO:0000256" key="5">
    <source>
        <dbReference type="ARBA" id="ARBA00022856"/>
    </source>
</evidence>
<feature type="transmembrane region" description="Helical" evidence="9">
    <location>
        <begin position="127"/>
        <end position="146"/>
    </location>
</feature>
<dbReference type="RefSeq" id="WP_301587631.1">
    <property type="nucleotide sequence ID" value="NZ_JAPFQI010000001.1"/>
</dbReference>
<name>A0ABT3NPD6_9PROT</name>
<evidence type="ECO:0000256" key="9">
    <source>
        <dbReference type="RuleBase" id="RU363032"/>
    </source>
</evidence>
<dbReference type="CDD" id="cd06261">
    <property type="entry name" value="TM_PBP2"/>
    <property type="match status" value="1"/>
</dbReference>
<dbReference type="PROSITE" id="PS50928">
    <property type="entry name" value="ABC_TM1"/>
    <property type="match status" value="1"/>
</dbReference>
<accession>A0ABT3NPD6</accession>
<evidence type="ECO:0000256" key="3">
    <source>
        <dbReference type="ARBA" id="ARBA00022475"/>
    </source>
</evidence>
<feature type="transmembrane region" description="Helical" evidence="9">
    <location>
        <begin position="100"/>
        <end position="121"/>
    </location>
</feature>
<keyword evidence="4 9" id="KW-0812">Transmembrane</keyword>
<keyword evidence="6" id="KW-0653">Protein transport</keyword>
<evidence type="ECO:0000256" key="2">
    <source>
        <dbReference type="ARBA" id="ARBA00022448"/>
    </source>
</evidence>
<feature type="transmembrane region" description="Helical" evidence="9">
    <location>
        <begin position="66"/>
        <end position="88"/>
    </location>
</feature>
<dbReference type="InterPro" id="IPR035906">
    <property type="entry name" value="MetI-like_sf"/>
</dbReference>
<comment type="similarity">
    <text evidence="9">Belongs to the binding-protein-dependent transport system permease family.</text>
</comment>
<keyword evidence="7 9" id="KW-1133">Transmembrane helix</keyword>
<dbReference type="EMBL" id="JAPFQI010000001">
    <property type="protein sequence ID" value="MCW8084021.1"/>
    <property type="molecule type" value="Genomic_DNA"/>
</dbReference>
<keyword evidence="12" id="KW-1185">Reference proteome</keyword>
<feature type="domain" description="ABC transmembrane type-1" evidence="10">
    <location>
        <begin position="64"/>
        <end position="253"/>
    </location>
</feature>
<evidence type="ECO:0000259" key="10">
    <source>
        <dbReference type="PROSITE" id="PS50928"/>
    </source>
</evidence>
<dbReference type="InterPro" id="IPR000515">
    <property type="entry name" value="MetI-like"/>
</dbReference>
<dbReference type="Pfam" id="PF00528">
    <property type="entry name" value="BPD_transp_1"/>
    <property type="match status" value="1"/>
</dbReference>
<keyword evidence="3" id="KW-1003">Cell membrane</keyword>
<gene>
    <name evidence="11" type="ORF">OF850_00115</name>
</gene>
<dbReference type="SUPFAM" id="SSF161098">
    <property type="entry name" value="MetI-like"/>
    <property type="match status" value="1"/>
</dbReference>
<evidence type="ECO:0000313" key="11">
    <source>
        <dbReference type="EMBL" id="MCW8084021.1"/>
    </source>
</evidence>
<proteinExistence type="inferred from homology"/>
<evidence type="ECO:0000256" key="4">
    <source>
        <dbReference type="ARBA" id="ARBA00022692"/>
    </source>
</evidence>
<evidence type="ECO:0000313" key="12">
    <source>
        <dbReference type="Proteomes" id="UP001526430"/>
    </source>
</evidence>
<keyword evidence="5" id="KW-0571">Peptide transport</keyword>
<dbReference type="PANTHER" id="PTHR43386:SF1">
    <property type="entry name" value="D,D-DIPEPTIDE TRANSPORT SYSTEM PERMEASE PROTEIN DDPC-RELATED"/>
    <property type="match status" value="1"/>
</dbReference>
<dbReference type="PANTHER" id="PTHR43386">
    <property type="entry name" value="OLIGOPEPTIDE TRANSPORT SYSTEM PERMEASE PROTEIN APPC"/>
    <property type="match status" value="1"/>
</dbReference>
<evidence type="ECO:0000256" key="8">
    <source>
        <dbReference type="ARBA" id="ARBA00023136"/>
    </source>
</evidence>